<feature type="compositionally biased region" description="Basic residues" evidence="11">
    <location>
        <begin position="376"/>
        <end position="385"/>
    </location>
</feature>
<evidence type="ECO:0000313" key="14">
    <source>
        <dbReference type="Proteomes" id="UP000429607"/>
    </source>
</evidence>
<keyword evidence="8" id="KW-0548">Nucleotidyltransferase</keyword>
<reference evidence="13 14" key="1">
    <citation type="submission" date="2018-09" db="EMBL/GenBank/DDBJ databases">
        <title>Genomic investigation of the strawberry pathogen Phytophthora fragariae indicates pathogenicity is determined by transcriptional variation in three key races.</title>
        <authorList>
            <person name="Adams T.M."/>
            <person name="Armitage A.D."/>
            <person name="Sobczyk M.K."/>
            <person name="Bates H.J."/>
            <person name="Dunwell J.M."/>
            <person name="Nellist C.F."/>
            <person name="Harrison R.J."/>
        </authorList>
    </citation>
    <scope>NUCLEOTIDE SEQUENCE [LARGE SCALE GENOMIC DNA]</scope>
    <source>
        <strain evidence="13 14">SCRP249</strain>
    </source>
</reference>
<dbReference type="PROSITE" id="PS50994">
    <property type="entry name" value="INTEGRASE"/>
    <property type="match status" value="1"/>
</dbReference>
<dbReference type="Pfam" id="PF07727">
    <property type="entry name" value="RVT_2"/>
    <property type="match status" value="1"/>
</dbReference>
<keyword evidence="8" id="KW-0239">DNA-directed DNA polymerase</keyword>
<keyword evidence="8" id="KW-0808">Transferase</keyword>
<dbReference type="GO" id="GO:0015074">
    <property type="term" value="P:DNA integration"/>
    <property type="evidence" value="ECO:0007669"/>
    <property type="project" value="UniProtKB-KW"/>
</dbReference>
<keyword evidence="1" id="KW-0540">Nuclease</keyword>
<keyword evidence="4" id="KW-0378">Hydrolase</keyword>
<dbReference type="InterPro" id="IPR036397">
    <property type="entry name" value="RNaseH_sf"/>
</dbReference>
<evidence type="ECO:0000256" key="6">
    <source>
        <dbReference type="ARBA" id="ARBA00022908"/>
    </source>
</evidence>
<feature type="compositionally biased region" description="Acidic residues" evidence="11">
    <location>
        <begin position="1042"/>
        <end position="1059"/>
    </location>
</feature>
<accession>A0A6A3K8I8</accession>
<name>A0A6A3K8I8_9STRA</name>
<keyword evidence="5" id="KW-0460">Magnesium</keyword>
<keyword evidence="3" id="KW-0255">Endonuclease</keyword>
<keyword evidence="7" id="KW-0695">RNA-directed DNA polymerase</keyword>
<evidence type="ECO:0000256" key="3">
    <source>
        <dbReference type="ARBA" id="ARBA00022759"/>
    </source>
</evidence>
<dbReference type="GO" id="GO:0003676">
    <property type="term" value="F:nucleic acid binding"/>
    <property type="evidence" value="ECO:0007669"/>
    <property type="project" value="InterPro"/>
</dbReference>
<dbReference type="InterPro" id="IPR001584">
    <property type="entry name" value="Integrase_cat-core"/>
</dbReference>
<feature type="region of interest" description="Disordered" evidence="11">
    <location>
        <begin position="1041"/>
        <end position="1060"/>
    </location>
</feature>
<keyword evidence="9" id="KW-0233">DNA recombination</keyword>
<dbReference type="GO" id="GO:0003887">
    <property type="term" value="F:DNA-directed DNA polymerase activity"/>
    <property type="evidence" value="ECO:0007669"/>
    <property type="project" value="UniProtKB-KW"/>
</dbReference>
<protein>
    <recommendedName>
        <fullName evidence="12">Integrase catalytic domain-containing protein</fullName>
    </recommendedName>
</protein>
<evidence type="ECO:0000313" key="13">
    <source>
        <dbReference type="EMBL" id="KAE9003489.1"/>
    </source>
</evidence>
<dbReference type="InterPro" id="IPR039537">
    <property type="entry name" value="Retrotran_Ty1/copia-like"/>
</dbReference>
<dbReference type="Pfam" id="PF25597">
    <property type="entry name" value="SH3_retrovirus"/>
    <property type="match status" value="1"/>
</dbReference>
<evidence type="ECO:0000256" key="7">
    <source>
        <dbReference type="ARBA" id="ARBA00022918"/>
    </source>
</evidence>
<dbReference type="PANTHER" id="PTHR42648:SF11">
    <property type="entry name" value="TRANSPOSON TY4-P GAG-POL POLYPROTEIN"/>
    <property type="match status" value="1"/>
</dbReference>
<keyword evidence="2" id="KW-0479">Metal-binding</keyword>
<evidence type="ECO:0000259" key="12">
    <source>
        <dbReference type="PROSITE" id="PS50994"/>
    </source>
</evidence>
<dbReference type="GO" id="GO:0016787">
    <property type="term" value="F:hydrolase activity"/>
    <property type="evidence" value="ECO:0007669"/>
    <property type="project" value="UniProtKB-KW"/>
</dbReference>
<dbReference type="Gene3D" id="3.30.420.10">
    <property type="entry name" value="Ribonuclease H-like superfamily/Ribonuclease H"/>
    <property type="match status" value="1"/>
</dbReference>
<dbReference type="Pfam" id="PF00665">
    <property type="entry name" value="rve"/>
    <property type="match status" value="1"/>
</dbReference>
<keyword evidence="10" id="KW-0511">Multifunctional enzyme</keyword>
<comment type="caution">
    <text evidence="13">The sequence shown here is derived from an EMBL/GenBank/DDBJ whole genome shotgun (WGS) entry which is preliminary data.</text>
</comment>
<dbReference type="PANTHER" id="PTHR42648">
    <property type="entry name" value="TRANSPOSASE, PUTATIVE-RELATED"/>
    <property type="match status" value="1"/>
</dbReference>
<feature type="region of interest" description="Disordered" evidence="11">
    <location>
        <begin position="588"/>
        <end position="608"/>
    </location>
</feature>
<feature type="region of interest" description="Disordered" evidence="11">
    <location>
        <begin position="81"/>
        <end position="100"/>
    </location>
</feature>
<feature type="compositionally biased region" description="Gly residues" evidence="11">
    <location>
        <begin position="81"/>
        <end position="97"/>
    </location>
</feature>
<dbReference type="InterPro" id="IPR013103">
    <property type="entry name" value="RVT_2"/>
</dbReference>
<evidence type="ECO:0000256" key="10">
    <source>
        <dbReference type="ARBA" id="ARBA00023268"/>
    </source>
</evidence>
<dbReference type="InterPro" id="IPR057670">
    <property type="entry name" value="SH3_retrovirus"/>
</dbReference>
<dbReference type="GO" id="GO:0046872">
    <property type="term" value="F:metal ion binding"/>
    <property type="evidence" value="ECO:0007669"/>
    <property type="project" value="UniProtKB-KW"/>
</dbReference>
<organism evidence="13 14">
    <name type="scientific">Phytophthora rubi</name>
    <dbReference type="NCBI Taxonomy" id="129364"/>
    <lineage>
        <taxon>Eukaryota</taxon>
        <taxon>Sar</taxon>
        <taxon>Stramenopiles</taxon>
        <taxon>Oomycota</taxon>
        <taxon>Peronosporomycetes</taxon>
        <taxon>Peronosporales</taxon>
        <taxon>Peronosporaceae</taxon>
        <taxon>Phytophthora</taxon>
    </lineage>
</organism>
<gene>
    <name evidence="13" type="ORF">PR001_g17964</name>
</gene>
<dbReference type="InterPro" id="IPR012337">
    <property type="entry name" value="RNaseH-like_sf"/>
</dbReference>
<dbReference type="Pfam" id="PF14223">
    <property type="entry name" value="Retrotran_gag_2"/>
    <property type="match status" value="1"/>
</dbReference>
<dbReference type="SUPFAM" id="SSF56672">
    <property type="entry name" value="DNA/RNA polymerases"/>
    <property type="match status" value="1"/>
</dbReference>
<feature type="region of interest" description="Disordered" evidence="11">
    <location>
        <begin position="354"/>
        <end position="423"/>
    </location>
</feature>
<evidence type="ECO:0000256" key="11">
    <source>
        <dbReference type="SAM" id="MobiDB-lite"/>
    </source>
</evidence>
<evidence type="ECO:0000256" key="2">
    <source>
        <dbReference type="ARBA" id="ARBA00022723"/>
    </source>
</evidence>
<dbReference type="GO" id="GO:0004519">
    <property type="term" value="F:endonuclease activity"/>
    <property type="evidence" value="ECO:0007669"/>
    <property type="project" value="UniProtKB-KW"/>
</dbReference>
<evidence type="ECO:0000256" key="9">
    <source>
        <dbReference type="ARBA" id="ARBA00023172"/>
    </source>
</evidence>
<feature type="region of interest" description="Disordered" evidence="11">
    <location>
        <begin position="1009"/>
        <end position="1036"/>
    </location>
</feature>
<keyword evidence="6" id="KW-0229">DNA integration</keyword>
<dbReference type="EMBL" id="QXFV01001540">
    <property type="protein sequence ID" value="KAE9003489.1"/>
    <property type="molecule type" value="Genomic_DNA"/>
</dbReference>
<evidence type="ECO:0000256" key="1">
    <source>
        <dbReference type="ARBA" id="ARBA00022722"/>
    </source>
</evidence>
<dbReference type="SUPFAM" id="SSF53098">
    <property type="entry name" value="Ribonuclease H-like"/>
    <property type="match status" value="1"/>
</dbReference>
<dbReference type="Proteomes" id="UP000429607">
    <property type="component" value="Unassembled WGS sequence"/>
</dbReference>
<dbReference type="GO" id="GO:0006310">
    <property type="term" value="P:DNA recombination"/>
    <property type="evidence" value="ECO:0007669"/>
    <property type="project" value="UniProtKB-KW"/>
</dbReference>
<proteinExistence type="predicted"/>
<dbReference type="GO" id="GO:0003964">
    <property type="term" value="F:RNA-directed DNA polymerase activity"/>
    <property type="evidence" value="ECO:0007669"/>
    <property type="project" value="UniProtKB-KW"/>
</dbReference>
<feature type="domain" description="Integrase catalytic" evidence="12">
    <location>
        <begin position="697"/>
        <end position="861"/>
    </location>
</feature>
<evidence type="ECO:0000256" key="4">
    <source>
        <dbReference type="ARBA" id="ARBA00022801"/>
    </source>
</evidence>
<evidence type="ECO:0000256" key="5">
    <source>
        <dbReference type="ARBA" id="ARBA00022842"/>
    </source>
</evidence>
<evidence type="ECO:0000256" key="8">
    <source>
        <dbReference type="ARBA" id="ARBA00022932"/>
    </source>
</evidence>
<sequence>MAGSDSTQGTSVVTSSGQGASTSAAAASIVTSTATVASTGVTAASSTSVPMTTAATGAATASSAAGGAVAGLAGTGAVPGPGASAGGSSGAATGSGSGLQSAGMPRGFGIPAVTNFYGGGHGIGGFNFGPFSTGLAGDPGYGFPRVGMATAPSKMDNVPKMKGSFDLYAVQLRTFLTRMNCWSVVDGTIDPSDPLLRASFEAKDNIAREAILSGVPAQDAEMICQEETARAMWNRFVDKQTKREYSNYIFARAEFYSNVYTSEKSMDSWLREMESLRRQLLHSGKRVSDEDYAETLLGHVARTHRDVVRQLSKHYVVRRDGGADRPVPTATQVMNALRAESALDEKIGVEEQKPAGVAACGKKPAQQKQQRETQGKGKRKRGRGGGKKEEKQGAGKGGKGFATSERKRWQNKPDSSNTKKKKVEAVGYISRGALTVSSVSDSHGGHVEWALDSASDVHVCNQQDLLAQLQSDTAHIFQGYDGTVSGEEKVGKVQLSIRNNKQPHQDVSLQLDCVHVLYKPSAPDNLLSLDLLEKAGWNLKTGLADSQRVAWLSKGRLQLLLLKSRGRYRLQTTVRTVYHVPSLNKRSQLATGDAGTEGPGATRGGEVSDAVGNTEFAVAGGCERDDAAEAGRCDADSLVRWYLRFAHLNLPTLKQMAHQRVAAGMSEELHDDADTPCWSCRAGKMTRMSYKKTKTRRAVKPFQKIMSDMCYMGIVTYDGYSHFQLVQDEASRYLWGFLMRRKEDASDVVLAHVKWLLAQGNTIEVFNSDQGRELLNNKLVTFLTAHGIEYTWTNAYSPEENGLVERMNGVVAAQVRCILTTANMPDLLWGEAFGFAVEVRNISATKPLNGETLYFRRYGERPDVSKLRTWGCVVFVFTPKKLRKNKLENPGKPGLFVGFAKHSESFRVLNLLTGNIQEVRSVEFHEEWTVDRSYVDHLLANRYGKVRAPAAFHAEVETPVRAGAPVAVPLSCPGVTPPAAVGDRPFVRGANPPRVRRAEVDVGQELRGLQGVPNSHLGRGQQPGASRGTSPLVGERVVDGEVYGDDDLADADEEDDDLEEKTQVPIAAGDPAIPMSDVADILNDSGSDEDEEEQCDTAESFRRSTRVRYPNPKYRDFEVDLPASLVIEAVNSLMEPQTVDEALSGPDADKWIKALEKEYGDLMRNNTWILVERPKDKKVLTGKWVLVKKRDAQGNVVRYRARITIKGCQQRYGVDYWETYSPVVSQEAVKFILLLALHLGLSARHVDFVTAFLNGPIDDDVEIYMEMPEYFDDGSGRVCKLLRSLYGLKQAPMIWYQTLDKYLRQCGFRRTKMDGGIYTRSVGGSPIFVAVYVDDLVIVVQGTRPEIANAVRTLGKYMSKYTKEHYVMAKRVLRYLQGTRDYGLLWKKPSCPDLHFTAYADADLGSEKDDRRSITGFVLQMNGCTYAYKSHKQSIAHDDTCSTEFIAAAECSVMIVWTHNLCEELNLRRHRQTVLYQDNQSTIKVIMATKGNYKIKGVDLKYHKVRDLYERGDFAVRYCPTTDMLADIFTKPLGATQFSKLRERLNVVPLPLTDGSAK</sequence>
<dbReference type="InterPro" id="IPR043502">
    <property type="entry name" value="DNA/RNA_pol_sf"/>
</dbReference>
<dbReference type="CDD" id="cd09272">
    <property type="entry name" value="RNase_HI_RT_Ty1"/>
    <property type="match status" value="1"/>
</dbReference>